<proteinExistence type="predicted"/>
<name>A0A023BV21_9FLAO</name>
<dbReference type="eggNOG" id="COG0332">
    <property type="taxonomic scope" value="Bacteria"/>
</dbReference>
<keyword evidence="6" id="KW-1185">Reference proteome</keyword>
<sequence length="378" mass="42484">MKDVYITRISKFLPNDPIDNDQMEERLGFIDGKVSKGRRIVLRNNQIKTRYYAIDNDGNITHNNAQLTKEAIELLCDESFTAENIELLSCGTGSPDQILPSHAAMVHGFLKNGNVEINSPSGACCSGMSALKFGYLAIKSGQNTNAVCTGSERASSWMKSDVFKNEIEHLKKLEETPILAFNKDFLRWMLSDGAGAFLLEDQPNGNLPLKIEWMDAYSYAYEIEACMYAGGDKLENGELKPWSEYPSEEWAQKSLFAIKQDVKLLSENILTKAVETLVKVFEKHDDIKPEDITYYLPHISSYYFKDDLYEAMKNSGVEIPWENWFINLSKVGNVGAGSIYIVLEELVNTGKLKKGDKILLSVPESSRFSYSVALLTVC</sequence>
<dbReference type="PANTHER" id="PTHR34069:SF2">
    <property type="entry name" value="BETA-KETOACYL-[ACYL-CARRIER-PROTEIN] SYNTHASE III"/>
    <property type="match status" value="1"/>
</dbReference>
<dbReference type="SUPFAM" id="SSF53901">
    <property type="entry name" value="Thiolase-like"/>
    <property type="match status" value="2"/>
</dbReference>
<dbReference type="GO" id="GO:0044550">
    <property type="term" value="P:secondary metabolite biosynthetic process"/>
    <property type="evidence" value="ECO:0007669"/>
    <property type="project" value="TreeGrafter"/>
</dbReference>
<evidence type="ECO:0000256" key="1">
    <source>
        <dbReference type="ARBA" id="ARBA00022679"/>
    </source>
</evidence>
<dbReference type="GO" id="GO:0004315">
    <property type="term" value="F:3-oxoacyl-[acyl-carrier-protein] synthase activity"/>
    <property type="evidence" value="ECO:0007669"/>
    <property type="project" value="UniProtKB-EC"/>
</dbReference>
<dbReference type="EC" id="2.3.1.41" evidence="5"/>
<dbReference type="Gene3D" id="3.40.47.10">
    <property type="match status" value="2"/>
</dbReference>
<comment type="caution">
    <text evidence="5">The sequence shown here is derived from an EMBL/GenBank/DDBJ whole genome shotgun (WGS) entry which is preliminary data.</text>
</comment>
<dbReference type="STRING" id="1317122.ATO12_16940"/>
<keyword evidence="1 5" id="KW-0808">Transferase</keyword>
<dbReference type="PANTHER" id="PTHR34069">
    <property type="entry name" value="3-OXOACYL-[ACYL-CARRIER-PROTEIN] SYNTHASE 3"/>
    <property type="match status" value="1"/>
</dbReference>
<dbReference type="InterPro" id="IPR014030">
    <property type="entry name" value="Ketoacyl_synth_N"/>
</dbReference>
<dbReference type="Pfam" id="PF00109">
    <property type="entry name" value="ketoacyl-synt"/>
    <property type="match status" value="1"/>
</dbReference>
<feature type="domain" description="Beta-ketoacyl-[acyl-carrier-protein] synthase III C-terminal" evidence="4">
    <location>
        <begin position="286"/>
        <end position="361"/>
    </location>
</feature>
<protein>
    <submittedName>
        <fullName evidence="5">3-oxoacyl-ACP synthase</fullName>
        <ecNumber evidence="5">2.3.1.41</ecNumber>
    </submittedName>
</protein>
<evidence type="ECO:0000313" key="5">
    <source>
        <dbReference type="EMBL" id="EZH73623.1"/>
    </source>
</evidence>
<gene>
    <name evidence="5" type="ORF">ATO12_16940</name>
</gene>
<dbReference type="OrthoDB" id="2514738at2"/>
<dbReference type="Pfam" id="PF08541">
    <property type="entry name" value="ACP_syn_III_C"/>
    <property type="match status" value="1"/>
</dbReference>
<evidence type="ECO:0000256" key="2">
    <source>
        <dbReference type="ARBA" id="ARBA00023315"/>
    </source>
</evidence>
<dbReference type="RefSeq" id="WP_034242356.1">
    <property type="nucleotide sequence ID" value="NZ_AQRA01000005.1"/>
</dbReference>
<evidence type="ECO:0000259" key="4">
    <source>
        <dbReference type="Pfam" id="PF08541"/>
    </source>
</evidence>
<dbReference type="AlphaFoldDB" id="A0A023BV21"/>
<feature type="domain" description="Beta-ketoacyl synthase-like N-terminal" evidence="3">
    <location>
        <begin position="119"/>
        <end position="201"/>
    </location>
</feature>
<dbReference type="Proteomes" id="UP000023541">
    <property type="component" value="Unassembled WGS sequence"/>
</dbReference>
<evidence type="ECO:0000259" key="3">
    <source>
        <dbReference type="Pfam" id="PF00109"/>
    </source>
</evidence>
<reference evidence="5 6" key="1">
    <citation type="submission" date="2014-04" db="EMBL/GenBank/DDBJ databases">
        <title>Aquimarina sp. 22II-S11-z7 Genome Sequencing.</title>
        <authorList>
            <person name="Lai Q."/>
        </authorList>
    </citation>
    <scope>NUCLEOTIDE SEQUENCE [LARGE SCALE GENOMIC DNA]</scope>
    <source>
        <strain evidence="5 6">22II-S11-z7</strain>
    </source>
</reference>
<dbReference type="EMBL" id="AQRA01000005">
    <property type="protein sequence ID" value="EZH73623.1"/>
    <property type="molecule type" value="Genomic_DNA"/>
</dbReference>
<dbReference type="InterPro" id="IPR013747">
    <property type="entry name" value="ACP_syn_III_C"/>
</dbReference>
<dbReference type="CDD" id="cd00827">
    <property type="entry name" value="init_cond_enzymes"/>
    <property type="match status" value="1"/>
</dbReference>
<evidence type="ECO:0000313" key="6">
    <source>
        <dbReference type="Proteomes" id="UP000023541"/>
    </source>
</evidence>
<accession>A0A023BV21</accession>
<dbReference type="InterPro" id="IPR016039">
    <property type="entry name" value="Thiolase-like"/>
</dbReference>
<dbReference type="NCBIfam" id="NF005293">
    <property type="entry name" value="PRK06816.1"/>
    <property type="match status" value="1"/>
</dbReference>
<organism evidence="5 6">
    <name type="scientific">Aquimarina atlantica</name>
    <dbReference type="NCBI Taxonomy" id="1317122"/>
    <lineage>
        <taxon>Bacteria</taxon>
        <taxon>Pseudomonadati</taxon>
        <taxon>Bacteroidota</taxon>
        <taxon>Flavobacteriia</taxon>
        <taxon>Flavobacteriales</taxon>
        <taxon>Flavobacteriaceae</taxon>
        <taxon>Aquimarina</taxon>
    </lineage>
</organism>
<keyword evidence="2 5" id="KW-0012">Acyltransferase</keyword>